<evidence type="ECO:0000313" key="9">
    <source>
        <dbReference type="Proteomes" id="UP000643810"/>
    </source>
</evidence>
<name>A0ABR7GH39_9FIRM</name>
<comment type="caution">
    <text evidence="8">The sequence shown here is derived from an EMBL/GenBank/DDBJ whole genome shotgun (WGS) entry which is preliminary data.</text>
</comment>
<dbReference type="InterPro" id="IPR042108">
    <property type="entry name" value="GTPase_HflX_N_sf"/>
</dbReference>
<keyword evidence="3" id="KW-0460">Magnesium</keyword>
<evidence type="ECO:0000256" key="4">
    <source>
        <dbReference type="ARBA" id="ARBA00023134"/>
    </source>
</evidence>
<organism evidence="8 9">
    <name type="scientific">Roseburia lenta</name>
    <dbReference type="NCBI Taxonomy" id="2763061"/>
    <lineage>
        <taxon>Bacteria</taxon>
        <taxon>Bacillati</taxon>
        <taxon>Bacillota</taxon>
        <taxon>Clostridia</taxon>
        <taxon>Lachnospirales</taxon>
        <taxon>Lachnospiraceae</taxon>
        <taxon>Roseburia</taxon>
    </lineage>
</organism>
<dbReference type="InterPro" id="IPR027417">
    <property type="entry name" value="P-loop_NTPase"/>
</dbReference>
<dbReference type="PANTHER" id="PTHR10229">
    <property type="entry name" value="GTP-BINDING PROTEIN HFLX"/>
    <property type="match status" value="1"/>
</dbReference>
<keyword evidence="2 5" id="KW-0547">Nucleotide-binding</keyword>
<keyword evidence="9" id="KW-1185">Reference proteome</keyword>
<accession>A0ABR7GH39</accession>
<keyword evidence="4 5" id="KW-0342">GTP-binding</keyword>
<evidence type="ECO:0000259" key="7">
    <source>
        <dbReference type="PROSITE" id="PS51705"/>
    </source>
</evidence>
<evidence type="ECO:0000256" key="2">
    <source>
        <dbReference type="ARBA" id="ARBA00022741"/>
    </source>
</evidence>
<dbReference type="InterPro" id="IPR025121">
    <property type="entry name" value="GTPase_HflX_N"/>
</dbReference>
<dbReference type="PIRSF" id="PIRSF006809">
    <property type="entry name" value="GTP-binding_hflX_prd"/>
    <property type="match status" value="1"/>
</dbReference>
<dbReference type="HAMAP" id="MF_00900">
    <property type="entry name" value="GTPase_HflX"/>
    <property type="match status" value="1"/>
</dbReference>
<dbReference type="Pfam" id="PF01926">
    <property type="entry name" value="MMR_HSR1"/>
    <property type="match status" value="1"/>
</dbReference>
<dbReference type="Pfam" id="PF16360">
    <property type="entry name" value="GTP-bdg_M"/>
    <property type="match status" value="1"/>
</dbReference>
<dbReference type="PROSITE" id="PS51705">
    <property type="entry name" value="G_HFLX"/>
    <property type="match status" value="1"/>
</dbReference>
<dbReference type="Pfam" id="PF13167">
    <property type="entry name" value="GTP-bdg_N"/>
    <property type="match status" value="1"/>
</dbReference>
<evidence type="ECO:0000256" key="5">
    <source>
        <dbReference type="HAMAP-Rule" id="MF_00900"/>
    </source>
</evidence>
<dbReference type="NCBIfam" id="TIGR03156">
    <property type="entry name" value="GTP_HflX"/>
    <property type="match status" value="1"/>
</dbReference>
<evidence type="ECO:0000313" key="8">
    <source>
        <dbReference type="EMBL" id="MBC5686760.1"/>
    </source>
</evidence>
<dbReference type="Gene3D" id="3.40.50.300">
    <property type="entry name" value="P-loop containing nucleotide triphosphate hydrolases"/>
    <property type="match status" value="1"/>
</dbReference>
<comment type="subunit">
    <text evidence="5">Monomer. Associates with the 50S ribosomal subunit.</text>
</comment>
<proteinExistence type="inferred from homology"/>
<sequence length="439" mass="48456">MRTQNMNEEKDRAILVGLQLNDGSSFEHNLEELESLCQACDIAPVFTITQSLDAPHQALYIGSGKVHEVKEAAANLDADLIIFDNALSPSQARNLNLEIGLPILDRTALILEIFQSRARSREAKLQVELARLQYLLPRLSGMGTAMSRQGGGSGSRSNKGAGEKKLELDRRHISHRITECKKELQTIKKQRVTQRKSRNASQTPSVALVGYTNAGKSTILNAMLSHYGNDEITDISHKKVLQEDMLFATLDTTVRKITIPGKPAFYLSDTVGFIDKLPHHLIDAFRSTLEEAIGADLLLQVVDVSDPYYREHMRVTQDTLNDLGAGDIPMIIAYNKADRLPQFAHDLPIVTGNHIHMAAGADLGMDALADLILSNLFGKPVTMELLIPYSQGSLVHRISEAGEVAKTEYQNDGTYMQVTFTPSAKDHALMQEVASYRIG</sequence>
<feature type="region of interest" description="Disordered" evidence="6">
    <location>
        <begin position="144"/>
        <end position="165"/>
    </location>
</feature>
<reference evidence="8 9" key="1">
    <citation type="submission" date="2020-08" db="EMBL/GenBank/DDBJ databases">
        <title>Genome public.</title>
        <authorList>
            <person name="Liu C."/>
            <person name="Sun Q."/>
        </authorList>
    </citation>
    <scope>NUCLEOTIDE SEQUENCE [LARGE SCALE GENOMIC DNA]</scope>
    <source>
        <strain evidence="8 9">NSJ-9</strain>
    </source>
</reference>
<evidence type="ECO:0000256" key="3">
    <source>
        <dbReference type="ARBA" id="ARBA00022842"/>
    </source>
</evidence>
<comment type="subcellular location">
    <subcellularLocation>
        <location evidence="5">Cytoplasm</location>
    </subcellularLocation>
    <text evidence="5">May associate with membranes.</text>
</comment>
<dbReference type="InterPro" id="IPR016496">
    <property type="entry name" value="GTPase_HflX"/>
</dbReference>
<dbReference type="InterPro" id="IPR030394">
    <property type="entry name" value="G_HFLX_dom"/>
</dbReference>
<evidence type="ECO:0000256" key="1">
    <source>
        <dbReference type="ARBA" id="ARBA00022723"/>
    </source>
</evidence>
<dbReference type="EMBL" id="JACOPG010000003">
    <property type="protein sequence ID" value="MBC5686760.1"/>
    <property type="molecule type" value="Genomic_DNA"/>
</dbReference>
<dbReference type="CDD" id="cd01878">
    <property type="entry name" value="HflX"/>
    <property type="match status" value="1"/>
</dbReference>
<keyword evidence="5" id="KW-0963">Cytoplasm</keyword>
<keyword evidence="1" id="KW-0479">Metal-binding</keyword>
<dbReference type="InterPro" id="IPR032305">
    <property type="entry name" value="GTP-bd_M"/>
</dbReference>
<protein>
    <recommendedName>
        <fullName evidence="5">GTPase HflX</fullName>
    </recommendedName>
    <alternativeName>
        <fullName evidence="5">GTP-binding protein HflX</fullName>
    </alternativeName>
</protein>
<feature type="domain" description="Hflx-type G" evidence="7">
    <location>
        <begin position="204"/>
        <end position="380"/>
    </location>
</feature>
<dbReference type="InterPro" id="IPR006073">
    <property type="entry name" value="GTP-bd"/>
</dbReference>
<gene>
    <name evidence="5 8" type="primary">hflX</name>
    <name evidence="8" type="ORF">H8R94_09135</name>
</gene>
<dbReference type="SUPFAM" id="SSF52540">
    <property type="entry name" value="P-loop containing nucleoside triphosphate hydrolases"/>
    <property type="match status" value="1"/>
</dbReference>
<dbReference type="Proteomes" id="UP000643810">
    <property type="component" value="Unassembled WGS sequence"/>
</dbReference>
<comment type="similarity">
    <text evidence="5">Belongs to the TRAFAC class OBG-HflX-like GTPase superfamily. HflX GTPase family.</text>
</comment>
<comment type="function">
    <text evidence="5">GTPase that associates with the 50S ribosomal subunit and may have a role during protein synthesis or ribosome biogenesis.</text>
</comment>
<dbReference type="Gene3D" id="6.10.250.2860">
    <property type="match status" value="1"/>
</dbReference>
<dbReference type="PANTHER" id="PTHR10229:SF4">
    <property type="entry name" value="GTPASE HFLX"/>
    <property type="match status" value="1"/>
</dbReference>
<dbReference type="Gene3D" id="3.40.50.11060">
    <property type="entry name" value="GTPase HflX, N-terminal domain"/>
    <property type="match status" value="1"/>
</dbReference>
<evidence type="ECO:0000256" key="6">
    <source>
        <dbReference type="SAM" id="MobiDB-lite"/>
    </source>
</evidence>